<comment type="caution">
    <text evidence="1">The sequence shown here is derived from an EMBL/GenBank/DDBJ whole genome shotgun (WGS) entry which is preliminary data.</text>
</comment>
<accession>A0ACC2V147</accession>
<reference evidence="1" key="1">
    <citation type="submission" date="2023-04" db="EMBL/GenBank/DDBJ databases">
        <title>Draft Genome sequencing of Naganishia species isolated from polar environments using Oxford Nanopore Technology.</title>
        <authorList>
            <person name="Leo P."/>
            <person name="Venkateswaran K."/>
        </authorList>
    </citation>
    <scope>NUCLEOTIDE SEQUENCE</scope>
    <source>
        <strain evidence="1">MNA-CCFEE 5261</strain>
    </source>
</reference>
<dbReference type="EMBL" id="JASBWR010000129">
    <property type="protein sequence ID" value="KAJ9092962.1"/>
    <property type="molecule type" value="Genomic_DNA"/>
</dbReference>
<sequence length="381" mass="42648">MYGNVGGEGAGLLEKVIEAYNFIVNNFTKGDKLYFFGFSRGAFTARACAGLVWEVGILWPSAVDQFLRLYSKYVNDCKFEVPFAETEAWKAFVKSKNHNHAVIGSYKQPVDVIGVWDTVSASLIAFGQSVKHAYQALSLDDRRGPFHPSVWKATKTKNPDLELLQTWFPGVHKDVGGGFDTSDGEGDPQEQLASISYAWMLDRIRPHLAFDTEELKAQQANWTAALQLPTPAQAAKAQKARGLVAKISNWWGGHHQKDVHGYALEEITDTFTALYEILGNPTDRIPLNLSKNDLQAQKYTNETVHFSVHIRQEGLGMSGYTPQALKGWERRLTTDGGYEWYKPATTGEREKVMPEFQAGGLPEEDSMEIWLLRKAGLAKRQ</sequence>
<organism evidence="1 2">
    <name type="scientific">Naganishia cerealis</name>
    <dbReference type="NCBI Taxonomy" id="610337"/>
    <lineage>
        <taxon>Eukaryota</taxon>
        <taxon>Fungi</taxon>
        <taxon>Dikarya</taxon>
        <taxon>Basidiomycota</taxon>
        <taxon>Agaricomycotina</taxon>
        <taxon>Tremellomycetes</taxon>
        <taxon>Filobasidiales</taxon>
        <taxon>Filobasidiaceae</taxon>
        <taxon>Naganishia</taxon>
    </lineage>
</organism>
<proteinExistence type="predicted"/>
<evidence type="ECO:0000313" key="1">
    <source>
        <dbReference type="EMBL" id="KAJ9092962.1"/>
    </source>
</evidence>
<evidence type="ECO:0000313" key="2">
    <source>
        <dbReference type="Proteomes" id="UP001241377"/>
    </source>
</evidence>
<gene>
    <name evidence="1" type="ORF">QFC19_008560</name>
</gene>
<name>A0ACC2V147_9TREE</name>
<protein>
    <submittedName>
        <fullName evidence="1">Uncharacterized protein</fullName>
    </submittedName>
</protein>
<dbReference type="Proteomes" id="UP001241377">
    <property type="component" value="Unassembled WGS sequence"/>
</dbReference>
<keyword evidence="2" id="KW-1185">Reference proteome</keyword>